<organism evidence="3 4">
    <name type="scientific">Desulfocicer vacuolatum DSM 3385</name>
    <dbReference type="NCBI Taxonomy" id="1121400"/>
    <lineage>
        <taxon>Bacteria</taxon>
        <taxon>Pseudomonadati</taxon>
        <taxon>Thermodesulfobacteriota</taxon>
        <taxon>Desulfobacteria</taxon>
        <taxon>Desulfobacterales</taxon>
        <taxon>Desulfobacteraceae</taxon>
        <taxon>Desulfocicer</taxon>
    </lineage>
</organism>
<name>A0A1W2A1N0_9BACT</name>
<dbReference type="RefSeq" id="WP_084067259.1">
    <property type="nucleotide sequence ID" value="NZ_FWXY01000004.1"/>
</dbReference>
<dbReference type="Proteomes" id="UP000192418">
    <property type="component" value="Unassembled WGS sequence"/>
</dbReference>
<proteinExistence type="predicted"/>
<accession>A0A1W2A1N0</accession>
<dbReference type="STRING" id="1121400.SAMN02746065_10427"/>
<evidence type="ECO:0000256" key="1">
    <source>
        <dbReference type="SAM" id="MobiDB-lite"/>
    </source>
</evidence>
<sequence>MTFKQWIIIMTLCLLQAPFCSANDAYHTLEAHLKQTKADNIFIPPSPEELQQVESLFYRLLKGERGKQMGQEWEKLHFSISETAYAGKIFLLVMEAPGHGSGRGGYIFPGHTRSNRVLMIPHGFHDHFTGQIGIRLSLEGNFAATLFNSVHRYGNRKKNKTAANKQKNSENSSPERQENWDMAARPDTFFTAFTKAFIRAFPRGSLIQLHGFAAKKRKTGQGRESDMIISAGTRYTSARAQACRECLQQKLSGNIRLYPDDVQELGGTRNIIGRTLRAAGHKGFIHIEMNHSMRGKIANEPHTRGLFSTCLTKF</sequence>
<dbReference type="EMBL" id="FWXY01000004">
    <property type="protein sequence ID" value="SMC54585.1"/>
    <property type="molecule type" value="Genomic_DNA"/>
</dbReference>
<feature type="chain" id="PRO_5012145002" evidence="2">
    <location>
        <begin position="23"/>
        <end position="314"/>
    </location>
</feature>
<evidence type="ECO:0000256" key="2">
    <source>
        <dbReference type="SAM" id="SignalP"/>
    </source>
</evidence>
<reference evidence="3 4" key="1">
    <citation type="submission" date="2017-04" db="EMBL/GenBank/DDBJ databases">
        <authorList>
            <person name="Afonso C.L."/>
            <person name="Miller P.J."/>
            <person name="Scott M.A."/>
            <person name="Spackman E."/>
            <person name="Goraichik I."/>
            <person name="Dimitrov K.M."/>
            <person name="Suarez D.L."/>
            <person name="Swayne D.E."/>
        </authorList>
    </citation>
    <scope>NUCLEOTIDE SEQUENCE [LARGE SCALE GENOMIC DNA]</scope>
    <source>
        <strain evidence="3 4">DSM 3385</strain>
    </source>
</reference>
<feature type="signal peptide" evidence="2">
    <location>
        <begin position="1"/>
        <end position="22"/>
    </location>
</feature>
<dbReference type="AlphaFoldDB" id="A0A1W2A1N0"/>
<evidence type="ECO:0000313" key="3">
    <source>
        <dbReference type="EMBL" id="SMC54585.1"/>
    </source>
</evidence>
<keyword evidence="2" id="KW-0732">Signal</keyword>
<dbReference type="OrthoDB" id="5519458at2"/>
<feature type="region of interest" description="Disordered" evidence="1">
    <location>
        <begin position="156"/>
        <end position="179"/>
    </location>
</feature>
<evidence type="ECO:0000313" key="4">
    <source>
        <dbReference type="Proteomes" id="UP000192418"/>
    </source>
</evidence>
<keyword evidence="4" id="KW-1185">Reference proteome</keyword>
<protein>
    <submittedName>
        <fullName evidence="3">Uncharacterized protein</fullName>
    </submittedName>
</protein>
<gene>
    <name evidence="3" type="ORF">SAMN02746065_10427</name>
</gene>